<comment type="cofactor">
    <cofactor evidence="10">
        <name>Mn(2+)</name>
        <dbReference type="ChEBI" id="CHEBI:29035"/>
    </cofactor>
    <cofactor evidence="10">
        <name>Mg(2+)</name>
        <dbReference type="ChEBI" id="CHEBI:18420"/>
    </cofactor>
    <text evidence="10">Manganese or magnesium. Binds 1 divalent metal ion per monomer in the absence of substrate. May bind a second metal ion after substrate binding.</text>
</comment>
<dbReference type="RefSeq" id="WP_126415873.1">
    <property type="nucleotide sequence ID" value="NZ_LR134476.1"/>
</dbReference>
<dbReference type="GO" id="GO:0005737">
    <property type="term" value="C:cytoplasm"/>
    <property type="evidence" value="ECO:0007669"/>
    <property type="project" value="UniProtKB-SubCell"/>
</dbReference>
<feature type="binding site" evidence="10">
    <location>
        <position position="126"/>
    </location>
    <ligand>
        <name>a divalent metal cation</name>
        <dbReference type="ChEBI" id="CHEBI:60240"/>
    </ligand>
</feature>
<dbReference type="PANTHER" id="PTHR10954:SF18">
    <property type="entry name" value="RIBONUCLEASE HII"/>
    <property type="match status" value="1"/>
</dbReference>
<feature type="binding site" evidence="10">
    <location>
        <position position="31"/>
    </location>
    <ligand>
        <name>a divalent metal cation</name>
        <dbReference type="ChEBI" id="CHEBI:60240"/>
    </ligand>
</feature>
<keyword evidence="15" id="KW-1185">Reference proteome</keyword>
<dbReference type="Proteomes" id="UP000269542">
    <property type="component" value="Chromosome"/>
</dbReference>
<evidence type="ECO:0000256" key="9">
    <source>
        <dbReference type="ARBA" id="ARBA00022801"/>
    </source>
</evidence>
<comment type="function">
    <text evidence="3 11">Endonuclease that specifically degrades the RNA of RNA-DNA hybrids.</text>
</comment>
<dbReference type="OrthoDB" id="9803420at2"/>
<evidence type="ECO:0000313" key="15">
    <source>
        <dbReference type="Proteomes" id="UP000269542"/>
    </source>
</evidence>
<dbReference type="Pfam" id="PF01351">
    <property type="entry name" value="RNase_HII"/>
    <property type="match status" value="1"/>
</dbReference>
<evidence type="ECO:0000256" key="4">
    <source>
        <dbReference type="ARBA" id="ARBA00004496"/>
    </source>
</evidence>
<comment type="subcellular location">
    <subcellularLocation>
        <location evidence="4">Cytoplasm</location>
    </subcellularLocation>
</comment>
<feature type="binding site" evidence="10">
    <location>
        <position position="30"/>
    </location>
    <ligand>
        <name>a divalent metal cation</name>
        <dbReference type="ChEBI" id="CHEBI:60240"/>
    </ligand>
</feature>
<name>A0A448PCH5_9ACTO</name>
<feature type="region of interest" description="Disordered" evidence="12">
    <location>
        <begin position="210"/>
        <end position="229"/>
    </location>
</feature>
<keyword evidence="5" id="KW-0963">Cytoplasm</keyword>
<keyword evidence="8 10" id="KW-0255">Endonuclease</keyword>
<evidence type="ECO:0000256" key="2">
    <source>
        <dbReference type="ARBA" id="ARBA00001946"/>
    </source>
</evidence>
<evidence type="ECO:0000256" key="11">
    <source>
        <dbReference type="RuleBase" id="RU003515"/>
    </source>
</evidence>
<dbReference type="EMBL" id="LR134476">
    <property type="protein sequence ID" value="VEI12690.1"/>
    <property type="molecule type" value="Genomic_DNA"/>
</dbReference>
<dbReference type="GO" id="GO:0003723">
    <property type="term" value="F:RNA binding"/>
    <property type="evidence" value="ECO:0007669"/>
    <property type="project" value="UniProtKB-UniRule"/>
</dbReference>
<feature type="domain" description="RNase H type-2" evidence="13">
    <location>
        <begin position="24"/>
        <end position="227"/>
    </location>
</feature>
<dbReference type="GO" id="GO:0046872">
    <property type="term" value="F:metal ion binding"/>
    <property type="evidence" value="ECO:0007669"/>
    <property type="project" value="UniProtKB-KW"/>
</dbReference>
<dbReference type="SUPFAM" id="SSF53098">
    <property type="entry name" value="Ribonuclease H-like"/>
    <property type="match status" value="1"/>
</dbReference>
<dbReference type="InterPro" id="IPR036397">
    <property type="entry name" value="RNaseH_sf"/>
</dbReference>
<comment type="similarity">
    <text evidence="11">Belongs to the RNase HII family.</text>
</comment>
<reference evidence="14 15" key="1">
    <citation type="submission" date="2018-12" db="EMBL/GenBank/DDBJ databases">
        <authorList>
            <consortium name="Pathogen Informatics"/>
        </authorList>
    </citation>
    <scope>NUCLEOTIDE SEQUENCE [LARGE SCALE GENOMIC DNA]</scope>
    <source>
        <strain evidence="14 15">NCTC13354</strain>
    </source>
</reference>
<protein>
    <recommendedName>
        <fullName evidence="11">Ribonuclease</fullName>
        <ecNumber evidence="11">3.1.26.4</ecNumber>
    </recommendedName>
</protein>
<dbReference type="GO" id="GO:0043137">
    <property type="term" value="P:DNA replication, removal of RNA primer"/>
    <property type="evidence" value="ECO:0007669"/>
    <property type="project" value="TreeGrafter"/>
</dbReference>
<evidence type="ECO:0000256" key="10">
    <source>
        <dbReference type="PROSITE-ProRule" id="PRU01319"/>
    </source>
</evidence>
<dbReference type="AlphaFoldDB" id="A0A448PCH5"/>
<dbReference type="EC" id="3.1.26.4" evidence="11"/>
<evidence type="ECO:0000256" key="7">
    <source>
        <dbReference type="ARBA" id="ARBA00022723"/>
    </source>
</evidence>
<dbReference type="InterPro" id="IPR024567">
    <property type="entry name" value="RNase_HII/HIII_dom"/>
</dbReference>
<evidence type="ECO:0000313" key="14">
    <source>
        <dbReference type="EMBL" id="VEI12690.1"/>
    </source>
</evidence>
<gene>
    <name evidence="14" type="primary">rnhB</name>
    <name evidence="14" type="ORF">NCTC13354_00379</name>
</gene>
<keyword evidence="9 10" id="KW-0378">Hydrolase</keyword>
<evidence type="ECO:0000256" key="1">
    <source>
        <dbReference type="ARBA" id="ARBA00000077"/>
    </source>
</evidence>
<dbReference type="GO" id="GO:0006298">
    <property type="term" value="P:mismatch repair"/>
    <property type="evidence" value="ECO:0007669"/>
    <property type="project" value="TreeGrafter"/>
</dbReference>
<evidence type="ECO:0000256" key="5">
    <source>
        <dbReference type="ARBA" id="ARBA00022490"/>
    </source>
</evidence>
<dbReference type="KEGG" id="tbw:NCTC13354_00379"/>
<dbReference type="InterPro" id="IPR012337">
    <property type="entry name" value="RNaseH-like_sf"/>
</dbReference>
<proteinExistence type="inferred from homology"/>
<organism evidence="14 15">
    <name type="scientific">Trueperella bialowiezensis</name>
    <dbReference type="NCBI Taxonomy" id="312285"/>
    <lineage>
        <taxon>Bacteria</taxon>
        <taxon>Bacillati</taxon>
        <taxon>Actinomycetota</taxon>
        <taxon>Actinomycetes</taxon>
        <taxon>Actinomycetales</taxon>
        <taxon>Actinomycetaceae</taxon>
        <taxon>Trueperella</taxon>
    </lineage>
</organism>
<accession>A0A448PCH5</accession>
<dbReference type="GO" id="GO:0032299">
    <property type="term" value="C:ribonuclease H2 complex"/>
    <property type="evidence" value="ECO:0007669"/>
    <property type="project" value="TreeGrafter"/>
</dbReference>
<sequence length="229" mass="24040">MIEPDRVLEKELLSLAAQHVSGPVYLAGVDEVGRGALAGPASVGIVLVSKTTSDQFPAGLRDSKLMSAAAREAIVDDVVTWADAAAVGHGQPEAVNEFGIIGALRLAAADALAQLADYPIAGVLLDGSHDWWTSHELPLGPQLPALPVHVQTKADATCAVVAAASVLAKVARDRRMVELAGHYPGYDWEHNKGYSSPRHIEGLQTLGASPQHRTSWKLPGLTNGTEGRA</sequence>
<evidence type="ECO:0000256" key="12">
    <source>
        <dbReference type="SAM" id="MobiDB-lite"/>
    </source>
</evidence>
<evidence type="ECO:0000256" key="3">
    <source>
        <dbReference type="ARBA" id="ARBA00004065"/>
    </source>
</evidence>
<dbReference type="Gene3D" id="3.30.420.10">
    <property type="entry name" value="Ribonuclease H-like superfamily/Ribonuclease H"/>
    <property type="match status" value="1"/>
</dbReference>
<dbReference type="PROSITE" id="PS51975">
    <property type="entry name" value="RNASE_H_2"/>
    <property type="match status" value="1"/>
</dbReference>
<dbReference type="GO" id="GO:0004523">
    <property type="term" value="F:RNA-DNA hybrid ribonuclease activity"/>
    <property type="evidence" value="ECO:0007669"/>
    <property type="project" value="UniProtKB-UniRule"/>
</dbReference>
<evidence type="ECO:0000256" key="6">
    <source>
        <dbReference type="ARBA" id="ARBA00022722"/>
    </source>
</evidence>
<dbReference type="InterPro" id="IPR001352">
    <property type="entry name" value="RNase_HII/HIII"/>
</dbReference>
<dbReference type="NCBIfam" id="NF000595">
    <property type="entry name" value="PRK00015.1-3"/>
    <property type="match status" value="1"/>
</dbReference>
<dbReference type="PANTHER" id="PTHR10954">
    <property type="entry name" value="RIBONUCLEASE H2 SUBUNIT A"/>
    <property type="match status" value="1"/>
</dbReference>
<keyword evidence="7 10" id="KW-0479">Metal-binding</keyword>
<keyword evidence="6 10" id="KW-0540">Nuclease</keyword>
<evidence type="ECO:0000256" key="8">
    <source>
        <dbReference type="ARBA" id="ARBA00022759"/>
    </source>
</evidence>
<evidence type="ECO:0000259" key="13">
    <source>
        <dbReference type="PROSITE" id="PS51975"/>
    </source>
</evidence>
<comment type="catalytic activity">
    <reaction evidence="1 10 11">
        <text>Endonucleolytic cleavage to 5'-phosphomonoester.</text>
        <dbReference type="EC" id="3.1.26.4"/>
    </reaction>
</comment>
<comment type="cofactor">
    <cofactor evidence="2">
        <name>Mg(2+)</name>
        <dbReference type="ChEBI" id="CHEBI:18420"/>
    </cofactor>
</comment>